<dbReference type="GO" id="GO:0016887">
    <property type="term" value="F:ATP hydrolysis activity"/>
    <property type="evidence" value="ECO:0007669"/>
    <property type="project" value="InterPro"/>
</dbReference>
<comment type="function">
    <text evidence="7">Acts as a ribosome collision sensor, splitting the ribosome into its 2 subunits. Detects stalled/collided 70S ribosomes which it binds and splits by an ATP-hydrolysis driven conformational change. Acts upstream of the ribosome quality control system (RQC), a ribosome-associated complex that mediates the extraction of incompletely synthesized nascent chains from stalled ribosomes and their subsequent degradation. Probably generates substrates for RQC.</text>
</comment>
<dbReference type="GO" id="GO:0004519">
    <property type="term" value="F:endonuclease activity"/>
    <property type="evidence" value="ECO:0007669"/>
    <property type="project" value="UniProtKB-UniRule"/>
</dbReference>
<evidence type="ECO:0000256" key="8">
    <source>
        <dbReference type="SAM" id="Coils"/>
    </source>
</evidence>
<accession>A0A7J0BJZ8</accession>
<dbReference type="InterPro" id="IPR002625">
    <property type="entry name" value="Smr_dom"/>
</dbReference>
<dbReference type="GO" id="GO:0030983">
    <property type="term" value="F:mismatched DNA binding"/>
    <property type="evidence" value="ECO:0007669"/>
    <property type="project" value="InterPro"/>
</dbReference>
<keyword evidence="1 7" id="KW-0699">rRNA-binding</keyword>
<feature type="domain" description="Smr" evidence="9">
    <location>
        <begin position="695"/>
        <end position="770"/>
    </location>
</feature>
<evidence type="ECO:0000256" key="6">
    <source>
        <dbReference type="ARBA" id="ARBA00023125"/>
    </source>
</evidence>
<dbReference type="GO" id="GO:0019843">
    <property type="term" value="F:rRNA binding"/>
    <property type="evidence" value="ECO:0007669"/>
    <property type="project" value="UniProtKB-UniRule"/>
</dbReference>
<evidence type="ECO:0000259" key="9">
    <source>
        <dbReference type="PROSITE" id="PS50828"/>
    </source>
</evidence>
<dbReference type="PROSITE" id="PS00486">
    <property type="entry name" value="DNA_MISMATCH_REPAIR_2"/>
    <property type="match status" value="1"/>
</dbReference>
<dbReference type="HAMAP" id="MF_00092">
    <property type="entry name" value="MutS2"/>
    <property type="match status" value="1"/>
</dbReference>
<comment type="subunit">
    <text evidence="7">Homodimer. Binds to stalled ribosomes, contacting rRNA.</text>
</comment>
<dbReference type="Pfam" id="PF00488">
    <property type="entry name" value="MutS_V"/>
    <property type="match status" value="1"/>
</dbReference>
<dbReference type="EMBL" id="BLVO01000013">
    <property type="protein sequence ID" value="GFM34000.1"/>
    <property type="molecule type" value="Genomic_DNA"/>
</dbReference>
<evidence type="ECO:0000313" key="10">
    <source>
        <dbReference type="EMBL" id="GFM34000.1"/>
    </source>
</evidence>
<dbReference type="PANTHER" id="PTHR48466:SF2">
    <property type="entry name" value="OS10G0509000 PROTEIN"/>
    <property type="match status" value="1"/>
</dbReference>
<dbReference type="SUPFAM" id="SSF48334">
    <property type="entry name" value="DNA repair protein MutS, domain III"/>
    <property type="match status" value="1"/>
</dbReference>
<evidence type="ECO:0000256" key="2">
    <source>
        <dbReference type="ARBA" id="ARBA00022741"/>
    </source>
</evidence>
<dbReference type="GO" id="GO:0043023">
    <property type="term" value="F:ribosomal large subunit binding"/>
    <property type="evidence" value="ECO:0007669"/>
    <property type="project" value="UniProtKB-UniRule"/>
</dbReference>
<comment type="caution">
    <text evidence="10">The sequence shown here is derived from an EMBL/GenBank/DDBJ whole genome shotgun (WGS) entry which is preliminary data.</text>
</comment>
<dbReference type="AlphaFoldDB" id="A0A7J0BJZ8"/>
<organism evidence="10 11">
    <name type="scientific">Desulfovibrio subterraneus</name>
    <dbReference type="NCBI Taxonomy" id="2718620"/>
    <lineage>
        <taxon>Bacteria</taxon>
        <taxon>Pseudomonadati</taxon>
        <taxon>Thermodesulfobacteriota</taxon>
        <taxon>Desulfovibrionia</taxon>
        <taxon>Desulfovibrionales</taxon>
        <taxon>Desulfovibrionaceae</taxon>
        <taxon>Desulfovibrio</taxon>
    </lineage>
</organism>
<evidence type="ECO:0000256" key="1">
    <source>
        <dbReference type="ARBA" id="ARBA00022730"/>
    </source>
</evidence>
<dbReference type="Gene3D" id="3.30.1370.110">
    <property type="match status" value="1"/>
</dbReference>
<keyword evidence="5 7" id="KW-0694">RNA-binding</keyword>
<dbReference type="PIRSF" id="PIRSF005814">
    <property type="entry name" value="MutS_YshD"/>
    <property type="match status" value="1"/>
</dbReference>
<keyword evidence="2 7" id="KW-0547">Nucleotide-binding</keyword>
<dbReference type="InterPro" id="IPR000432">
    <property type="entry name" value="DNA_mismatch_repair_MutS_C"/>
</dbReference>
<dbReference type="InterPro" id="IPR036063">
    <property type="entry name" value="Smr_dom_sf"/>
</dbReference>
<dbReference type="GO" id="GO:0072344">
    <property type="term" value="P:rescue of stalled ribosome"/>
    <property type="evidence" value="ECO:0007669"/>
    <property type="project" value="UniProtKB-UniRule"/>
</dbReference>
<protein>
    <recommendedName>
        <fullName evidence="7">Endonuclease MutS2</fullName>
        <ecNumber evidence="7">3.1.-.-</ecNumber>
    </recommendedName>
    <alternativeName>
        <fullName evidence="7">Ribosome-associated protein quality control-upstream factor</fullName>
        <shortName evidence="7">RQC-upstream factor</shortName>
        <shortName evidence="7">RqcU</shortName>
        <ecNumber evidence="7">3.6.4.-</ecNumber>
    </alternativeName>
</protein>
<dbReference type="SMART" id="SM00463">
    <property type="entry name" value="SMR"/>
    <property type="match status" value="1"/>
</dbReference>
<dbReference type="GO" id="GO:0140664">
    <property type="term" value="F:ATP-dependent DNA damage sensor activity"/>
    <property type="evidence" value="ECO:0007669"/>
    <property type="project" value="InterPro"/>
</dbReference>
<feature type="binding site" evidence="7">
    <location>
        <begin position="336"/>
        <end position="343"/>
    </location>
    <ligand>
        <name>ATP</name>
        <dbReference type="ChEBI" id="CHEBI:30616"/>
    </ligand>
</feature>
<keyword evidence="8" id="KW-0175">Coiled coil</keyword>
<evidence type="ECO:0000256" key="7">
    <source>
        <dbReference type="HAMAP-Rule" id="MF_00092"/>
    </source>
</evidence>
<dbReference type="EC" id="3.6.4.-" evidence="7"/>
<evidence type="ECO:0000256" key="5">
    <source>
        <dbReference type="ARBA" id="ARBA00022884"/>
    </source>
</evidence>
<dbReference type="EC" id="3.1.-.-" evidence="7"/>
<dbReference type="Proteomes" id="UP000503840">
    <property type="component" value="Unassembled WGS sequence"/>
</dbReference>
<reference evidence="10 11" key="1">
    <citation type="submission" date="2020-05" db="EMBL/GenBank/DDBJ databases">
        <title>Draft genome sequence of Desulfovibrio sp. strain HN2T.</title>
        <authorList>
            <person name="Ueno A."/>
            <person name="Tamazawa S."/>
            <person name="Tamamura S."/>
            <person name="Murakami T."/>
            <person name="Kiyama T."/>
            <person name="Inomata H."/>
            <person name="Amano Y."/>
            <person name="Miyakawa K."/>
            <person name="Tamaki H."/>
            <person name="Naganuma T."/>
            <person name="Kaneko K."/>
        </authorList>
    </citation>
    <scope>NUCLEOTIDE SEQUENCE [LARGE SCALE GENOMIC DNA]</scope>
    <source>
        <strain evidence="10 11">HN2</strain>
    </source>
</reference>
<sequence length="770" mass="85436">MEQRTLQNLEFDKVLVHLAGLAVSDAGAEACRKVEPLSPDSARSEMDFFRQGQVWSQYASFRLRQFPPLSGMLDFVEAPGNVLDLDDLWALRQVLAQAKELVDSISSAPGGSVEWPLLQEAVDRYPWPGQSWSGLARCIGDNGQIRDESSPELLLVRQEVRRIHQTCTRKVKEVVQTYNLLQYMQDEYLTLANDRYVLPLKSNFKGRVQGIIHDYSQTGETCYFEPLFLVDLNNELQELKQQEREEERKVLIYLTGLIRSQLASVRGVHDLLVKVDVLLAKCSLAAAFDGTALELSAETPLNLREARHPLLALTEKGSLPLNLQLKPGQKALVISGGNAGGKTVCLKTIGLIALMAMSGLPVPVAGGSTLPLWTKVFAFIGDEQSLEGHVSTFTAQIRHLSALWDKADAETLVILDEFGAGTDPAQGAALAQAVIDELLEKDASIAAATHFPALKAYALSREKVRAASVLFDPNTKKPLYRLAYDQVGASQALDVAREHGMPETVLRRAESYLLMDGEDTSALIDRLNSLAVTREKEIETLHKERDKFRSKRDRLEERFERDREKLFTEVQTQAQGVLKDWKSGKVSHKSALKELSKTREKLVKPVVVQPEPVKPFSVEVVQPGQRLSYLPWSKTGVVEEVDGRRNRVKIDLSGVSMWVEGKDLALVDEKGVAGPKTPVTTGATVKAERNIALRLDLRGMRTDVALSEVSRFLDKALLGNVSQVEIVHGRGTGVLRKEVHRLLRDFPAVSEFRLAPEDMGGDGMTIVDFK</sequence>
<dbReference type="PROSITE" id="PS50828">
    <property type="entry name" value="SMR"/>
    <property type="match status" value="1"/>
</dbReference>
<keyword evidence="7" id="KW-0540">Nuclease</keyword>
<keyword evidence="4 7" id="KW-0067">ATP-binding</keyword>
<dbReference type="GO" id="GO:0006298">
    <property type="term" value="P:mismatch repair"/>
    <property type="evidence" value="ECO:0007669"/>
    <property type="project" value="InterPro"/>
</dbReference>
<dbReference type="GO" id="GO:0005524">
    <property type="term" value="F:ATP binding"/>
    <property type="evidence" value="ECO:0007669"/>
    <property type="project" value="UniProtKB-UniRule"/>
</dbReference>
<dbReference type="SUPFAM" id="SSF160443">
    <property type="entry name" value="SMR domain-like"/>
    <property type="match status" value="1"/>
</dbReference>
<evidence type="ECO:0000256" key="4">
    <source>
        <dbReference type="ARBA" id="ARBA00022840"/>
    </source>
</evidence>
<dbReference type="InterPro" id="IPR007696">
    <property type="entry name" value="DNA_mismatch_repair_MutS_core"/>
</dbReference>
<comment type="similarity">
    <text evidence="7">Belongs to the DNA mismatch repair MutS family. MutS2 subfamily.</text>
</comment>
<keyword evidence="6 7" id="KW-0238">DNA-binding</keyword>
<dbReference type="InterPro" id="IPR027417">
    <property type="entry name" value="P-loop_NTPase"/>
</dbReference>
<dbReference type="SMART" id="SM00533">
    <property type="entry name" value="MUTSd"/>
    <property type="match status" value="1"/>
</dbReference>
<gene>
    <name evidence="7 10" type="primary">mutS2</name>
    <name evidence="7" type="synonym">rqcU</name>
    <name evidence="10" type="ORF">DSM101010T_23650</name>
</gene>
<keyword evidence="3 7" id="KW-0378">Hydrolase</keyword>
<dbReference type="Pfam" id="PF01713">
    <property type="entry name" value="Smr"/>
    <property type="match status" value="1"/>
</dbReference>
<dbReference type="RefSeq" id="WP_174405633.1">
    <property type="nucleotide sequence ID" value="NZ_BLVO01000013.1"/>
</dbReference>
<dbReference type="InterPro" id="IPR045076">
    <property type="entry name" value="MutS"/>
</dbReference>
<dbReference type="GO" id="GO:0045910">
    <property type="term" value="P:negative regulation of DNA recombination"/>
    <property type="evidence" value="ECO:0007669"/>
    <property type="project" value="InterPro"/>
</dbReference>
<proteinExistence type="inferred from homology"/>
<keyword evidence="7 10" id="KW-0255">Endonuclease</keyword>
<dbReference type="SMART" id="SM00534">
    <property type="entry name" value="MUTSac"/>
    <property type="match status" value="1"/>
</dbReference>
<dbReference type="SUPFAM" id="SSF52540">
    <property type="entry name" value="P-loop containing nucleoside triphosphate hydrolases"/>
    <property type="match status" value="1"/>
</dbReference>
<comment type="function">
    <text evidence="7">Endonuclease that is involved in the suppression of homologous recombination and thus may have a key role in the control of bacterial genetic diversity.</text>
</comment>
<dbReference type="InterPro" id="IPR005747">
    <property type="entry name" value="MutS2"/>
</dbReference>
<dbReference type="NCBIfam" id="TIGR01069">
    <property type="entry name" value="mutS2"/>
    <property type="match status" value="1"/>
</dbReference>
<feature type="coiled-coil region" evidence="8">
    <location>
        <begin position="538"/>
        <end position="565"/>
    </location>
</feature>
<dbReference type="InterPro" id="IPR036187">
    <property type="entry name" value="DNA_mismatch_repair_MutS_sf"/>
</dbReference>
<keyword evidence="11" id="KW-1185">Reference proteome</keyword>
<name>A0A7J0BJZ8_9BACT</name>
<evidence type="ECO:0000313" key="11">
    <source>
        <dbReference type="Proteomes" id="UP000503840"/>
    </source>
</evidence>
<evidence type="ECO:0000256" key="3">
    <source>
        <dbReference type="ARBA" id="ARBA00022801"/>
    </source>
</evidence>
<dbReference type="Gene3D" id="3.40.50.300">
    <property type="entry name" value="P-loop containing nucleotide triphosphate hydrolases"/>
    <property type="match status" value="1"/>
</dbReference>
<dbReference type="PANTHER" id="PTHR48466">
    <property type="entry name" value="OS10G0509000 PROTEIN-RELATED"/>
    <property type="match status" value="1"/>
</dbReference>